<reference evidence="3 4" key="1">
    <citation type="submission" date="2016-07" db="EMBL/GenBank/DDBJ databases">
        <title>Pervasive Adenine N6-methylation of Active Genes in Fungi.</title>
        <authorList>
            <consortium name="DOE Joint Genome Institute"/>
            <person name="Mondo S.J."/>
            <person name="Dannebaum R.O."/>
            <person name="Kuo R.C."/>
            <person name="Labutti K."/>
            <person name="Haridas S."/>
            <person name="Kuo A."/>
            <person name="Salamov A."/>
            <person name="Ahrendt S.R."/>
            <person name="Lipzen A."/>
            <person name="Sullivan W."/>
            <person name="Andreopoulos W.B."/>
            <person name="Clum A."/>
            <person name="Lindquist E."/>
            <person name="Daum C."/>
            <person name="Ramamoorthy G.K."/>
            <person name="Gryganskyi A."/>
            <person name="Culley D."/>
            <person name="Magnuson J.K."/>
            <person name="James T.Y."/>
            <person name="O'Malley M.A."/>
            <person name="Stajich J.E."/>
            <person name="Spatafora J.W."/>
            <person name="Visel A."/>
            <person name="Grigoriev I.V."/>
        </authorList>
    </citation>
    <scope>NUCLEOTIDE SEQUENCE [LARGE SCALE GENOMIC DNA]</scope>
    <source>
        <strain evidence="3 4">CBS 931.73</strain>
    </source>
</reference>
<keyword evidence="4" id="KW-1185">Reference proteome</keyword>
<evidence type="ECO:0000259" key="2">
    <source>
        <dbReference type="PROSITE" id="PS51176"/>
    </source>
</evidence>
<dbReference type="SUPFAM" id="SSF48179">
    <property type="entry name" value="6-phosphogluconate dehydrogenase C-terminal domain-like"/>
    <property type="match status" value="2"/>
</dbReference>
<dbReference type="AlphaFoldDB" id="A0A1Y1Z1I1"/>
<organism evidence="3 4">
    <name type="scientific">Basidiobolus meristosporus CBS 931.73</name>
    <dbReference type="NCBI Taxonomy" id="1314790"/>
    <lineage>
        <taxon>Eukaryota</taxon>
        <taxon>Fungi</taxon>
        <taxon>Fungi incertae sedis</taxon>
        <taxon>Zoopagomycota</taxon>
        <taxon>Entomophthoromycotina</taxon>
        <taxon>Basidiobolomycetes</taxon>
        <taxon>Basidiobolales</taxon>
        <taxon>Basidiobolaceae</taxon>
        <taxon>Basidiobolus</taxon>
    </lineage>
</organism>
<dbReference type="Gene3D" id="3.40.50.720">
    <property type="entry name" value="NAD(P)-binding Rossmann-like Domain"/>
    <property type="match status" value="1"/>
</dbReference>
<keyword evidence="1" id="KW-0560">Oxidoreductase</keyword>
<dbReference type="GO" id="GO:0008977">
    <property type="term" value="F:prephenate dehydrogenase (NAD+) activity"/>
    <property type="evidence" value="ECO:0007669"/>
    <property type="project" value="InterPro"/>
</dbReference>
<dbReference type="InterPro" id="IPR006115">
    <property type="entry name" value="6PGDH_NADP-bd"/>
</dbReference>
<dbReference type="Pfam" id="PF03446">
    <property type="entry name" value="NAD_binding_2"/>
    <property type="match status" value="1"/>
</dbReference>
<dbReference type="FunCoup" id="A0A1Y1Z1I1">
    <property type="interactions" value="178"/>
</dbReference>
<protein>
    <recommendedName>
        <fullName evidence="2">Prephenate/arogenate dehydrogenase domain-containing protein</fullName>
    </recommendedName>
</protein>
<comment type="caution">
    <text evidence="3">The sequence shown here is derived from an EMBL/GenBank/DDBJ whole genome shotgun (WGS) entry which is preliminary data.</text>
</comment>
<feature type="domain" description="Prephenate/arogenate dehydrogenase" evidence="2">
    <location>
        <begin position="14"/>
        <end position="289"/>
    </location>
</feature>
<dbReference type="GO" id="GO:0004665">
    <property type="term" value="F:prephenate dehydrogenase (NADP+) activity"/>
    <property type="evidence" value="ECO:0007669"/>
    <property type="project" value="InterPro"/>
</dbReference>
<dbReference type="InterPro" id="IPR036291">
    <property type="entry name" value="NAD(P)-bd_dom_sf"/>
</dbReference>
<dbReference type="InterPro" id="IPR003099">
    <property type="entry name" value="Prephen_DH"/>
</dbReference>
<accession>A0A1Y1Z1I1</accession>
<evidence type="ECO:0000313" key="4">
    <source>
        <dbReference type="Proteomes" id="UP000193498"/>
    </source>
</evidence>
<dbReference type="Proteomes" id="UP000193498">
    <property type="component" value="Unassembled WGS sequence"/>
</dbReference>
<dbReference type="STRING" id="1314790.A0A1Y1Z1I1"/>
<dbReference type="InterPro" id="IPR050812">
    <property type="entry name" value="Preph/Arog_dehydrog"/>
</dbReference>
<dbReference type="EMBL" id="MCFE01000038">
    <property type="protein sequence ID" value="ORY04153.1"/>
    <property type="molecule type" value="Genomic_DNA"/>
</dbReference>
<dbReference type="GO" id="GO:0006571">
    <property type="term" value="P:tyrosine biosynthetic process"/>
    <property type="evidence" value="ECO:0007669"/>
    <property type="project" value="InterPro"/>
</dbReference>
<dbReference type="Gene3D" id="1.10.3660.10">
    <property type="entry name" value="6-phosphogluconate dehydrogenase C-terminal like domain"/>
    <property type="match status" value="2"/>
</dbReference>
<dbReference type="InParanoid" id="A0A1Y1Z1I1"/>
<dbReference type="InterPro" id="IPR008927">
    <property type="entry name" value="6-PGluconate_DH-like_C_sf"/>
</dbReference>
<dbReference type="SUPFAM" id="SSF51735">
    <property type="entry name" value="NAD(P)-binding Rossmann-fold domains"/>
    <property type="match status" value="1"/>
</dbReference>
<dbReference type="OrthoDB" id="5399569at2759"/>
<proteinExistence type="predicted"/>
<dbReference type="GO" id="GO:0050661">
    <property type="term" value="F:NADP binding"/>
    <property type="evidence" value="ECO:0007669"/>
    <property type="project" value="InterPro"/>
</dbReference>
<name>A0A1Y1Z1I1_9FUNG</name>
<evidence type="ECO:0000256" key="1">
    <source>
        <dbReference type="ARBA" id="ARBA00023002"/>
    </source>
</evidence>
<dbReference type="GO" id="GO:0070403">
    <property type="term" value="F:NAD+ binding"/>
    <property type="evidence" value="ECO:0007669"/>
    <property type="project" value="TreeGrafter"/>
</dbReference>
<sequence>MLGQKDIELEKNSIEVGIIGAGVMGQLYARKIREAGWKVNICDLPERFGTVKKQFEVLENGHLVSRRSDFIIYSVEAEFINSVVRQYGPSTKLGAIVGGQTSVKQPEIEAFEKHLPDDISIVTCHSLHGPNVDPTDQPLIIINHRSGQAQYALVCRILASLNSKTIPLTWQEHDRITADTQAATHLAFESMGTAWRTCGIVPWEDPAYTGGIGNVKVNMALRIYSNKWHVYAGIAIMNSYARAQIKQYGESVATLYQLIISERESEFRDRIHKAREFIFGVDKANPYIELPEDILNEFSLSTVPKASERPNSHLSLFAMVDCWYNLGINPYDHLICQTPLFRLWLGIIEHSLRDEEALEMGIHTALYDRQIRTHDLAYYLATLGWSQCIEHSNMDSYKKRFLDTAAFFQEKLPEANTLSSLMINYLESKRSG</sequence>
<dbReference type="PANTHER" id="PTHR21363:SF0">
    <property type="entry name" value="PREPHENATE DEHYDROGENASE [NADP(+)]"/>
    <property type="match status" value="1"/>
</dbReference>
<dbReference type="PROSITE" id="PS51176">
    <property type="entry name" value="PDH_ADH"/>
    <property type="match status" value="1"/>
</dbReference>
<evidence type="ECO:0000313" key="3">
    <source>
        <dbReference type="EMBL" id="ORY04153.1"/>
    </source>
</evidence>
<dbReference type="PANTHER" id="PTHR21363">
    <property type="entry name" value="PREPHENATE DEHYDROGENASE"/>
    <property type="match status" value="1"/>
</dbReference>
<gene>
    <name evidence="3" type="ORF">K493DRAFT_322971</name>
</gene>